<feature type="transmembrane region" description="Helical" evidence="5">
    <location>
        <begin position="407"/>
        <end position="426"/>
    </location>
</feature>
<evidence type="ECO:0000313" key="7">
    <source>
        <dbReference type="EMBL" id="MBP2234256.1"/>
    </source>
</evidence>
<organism evidence="7 8">
    <name type="scientific">Sinorhizobium kostiense</name>
    <dbReference type="NCBI Taxonomy" id="76747"/>
    <lineage>
        <taxon>Bacteria</taxon>
        <taxon>Pseudomonadati</taxon>
        <taxon>Pseudomonadota</taxon>
        <taxon>Alphaproteobacteria</taxon>
        <taxon>Hyphomicrobiales</taxon>
        <taxon>Rhizobiaceae</taxon>
        <taxon>Sinorhizobium/Ensifer group</taxon>
        <taxon>Sinorhizobium</taxon>
    </lineage>
</organism>
<evidence type="ECO:0000256" key="3">
    <source>
        <dbReference type="ARBA" id="ARBA00022989"/>
    </source>
</evidence>
<accession>A0ABS4QUD1</accession>
<keyword evidence="2 5" id="KW-0812">Transmembrane</keyword>
<dbReference type="InterPro" id="IPR051533">
    <property type="entry name" value="WaaL-like"/>
</dbReference>
<feature type="transmembrane region" description="Helical" evidence="5">
    <location>
        <begin position="252"/>
        <end position="270"/>
    </location>
</feature>
<feature type="transmembrane region" description="Helical" evidence="5">
    <location>
        <begin position="85"/>
        <end position="102"/>
    </location>
</feature>
<dbReference type="PANTHER" id="PTHR37422:SF21">
    <property type="entry name" value="EXOQ-LIKE PROTEIN"/>
    <property type="match status" value="1"/>
</dbReference>
<feature type="transmembrane region" description="Helical" evidence="5">
    <location>
        <begin position="53"/>
        <end position="73"/>
    </location>
</feature>
<evidence type="ECO:0000259" key="6">
    <source>
        <dbReference type="Pfam" id="PF04932"/>
    </source>
</evidence>
<evidence type="ECO:0000256" key="4">
    <source>
        <dbReference type="ARBA" id="ARBA00023136"/>
    </source>
</evidence>
<dbReference type="InterPro" id="IPR007016">
    <property type="entry name" value="O-antigen_ligase-rel_domated"/>
</dbReference>
<feature type="transmembrane region" description="Helical" evidence="5">
    <location>
        <begin position="134"/>
        <end position="153"/>
    </location>
</feature>
<evidence type="ECO:0000256" key="1">
    <source>
        <dbReference type="ARBA" id="ARBA00004141"/>
    </source>
</evidence>
<evidence type="ECO:0000256" key="5">
    <source>
        <dbReference type="SAM" id="Phobius"/>
    </source>
</evidence>
<protein>
    <submittedName>
        <fullName evidence="7">O-antigen ligase</fullName>
    </submittedName>
</protein>
<dbReference type="GO" id="GO:0016874">
    <property type="term" value="F:ligase activity"/>
    <property type="evidence" value="ECO:0007669"/>
    <property type="project" value="UniProtKB-KW"/>
</dbReference>
<gene>
    <name evidence="7" type="ORF">J2Z31_000746</name>
</gene>
<feature type="transmembrane region" description="Helical" evidence="5">
    <location>
        <begin position="184"/>
        <end position="200"/>
    </location>
</feature>
<dbReference type="Pfam" id="PF04932">
    <property type="entry name" value="Wzy_C"/>
    <property type="match status" value="1"/>
</dbReference>
<feature type="transmembrane region" description="Helical" evidence="5">
    <location>
        <begin position="15"/>
        <end position="33"/>
    </location>
</feature>
<evidence type="ECO:0000313" key="8">
    <source>
        <dbReference type="Proteomes" id="UP000730739"/>
    </source>
</evidence>
<keyword evidence="7" id="KW-0436">Ligase</keyword>
<comment type="subcellular location">
    <subcellularLocation>
        <location evidence="1">Membrane</location>
        <topology evidence="1">Multi-pass membrane protein</topology>
    </subcellularLocation>
</comment>
<name>A0ABS4QUD1_9HYPH</name>
<evidence type="ECO:0000256" key="2">
    <source>
        <dbReference type="ARBA" id="ARBA00022692"/>
    </source>
</evidence>
<keyword evidence="3 5" id="KW-1133">Transmembrane helix</keyword>
<comment type="caution">
    <text evidence="7">The sequence shown here is derived from an EMBL/GenBank/DDBJ whole genome shotgun (WGS) entry which is preliminary data.</text>
</comment>
<keyword evidence="4 5" id="KW-0472">Membrane</keyword>
<proteinExistence type="predicted"/>
<dbReference type="EMBL" id="JAGILA010000001">
    <property type="protein sequence ID" value="MBP2234256.1"/>
    <property type="molecule type" value="Genomic_DNA"/>
</dbReference>
<feature type="transmembrane region" description="Helical" evidence="5">
    <location>
        <begin position="343"/>
        <end position="362"/>
    </location>
</feature>
<feature type="domain" description="O-antigen ligase-related" evidence="6">
    <location>
        <begin position="212"/>
        <end position="355"/>
    </location>
</feature>
<reference evidence="7 8" key="1">
    <citation type="submission" date="2021-03" db="EMBL/GenBank/DDBJ databases">
        <title>Genomic Encyclopedia of Type Strains, Phase IV (KMG-IV): sequencing the most valuable type-strain genomes for metagenomic binning, comparative biology and taxonomic classification.</title>
        <authorList>
            <person name="Goeker M."/>
        </authorList>
    </citation>
    <scope>NUCLEOTIDE SEQUENCE [LARGE SCALE GENOMIC DNA]</scope>
    <source>
        <strain evidence="7 8">DSM 13372</strain>
    </source>
</reference>
<feature type="transmembrane region" description="Helical" evidence="5">
    <location>
        <begin position="382"/>
        <end position="401"/>
    </location>
</feature>
<dbReference type="Proteomes" id="UP000730739">
    <property type="component" value="Unassembled WGS sequence"/>
</dbReference>
<keyword evidence="8" id="KW-1185">Reference proteome</keyword>
<dbReference type="PANTHER" id="PTHR37422">
    <property type="entry name" value="TEICHURONIC ACID BIOSYNTHESIS PROTEIN TUAE"/>
    <property type="match status" value="1"/>
</dbReference>
<dbReference type="RefSeq" id="WP_209600512.1">
    <property type="nucleotide sequence ID" value="NZ_JAGILA010000001.1"/>
</dbReference>
<sequence length="441" mass="48716">MGTGFQETSEPNSRLRVGTFLFMALFLFLWVSIDPFVDLTGEAVLDPSAGNSNRLNQILALLLTASMLGYGLLHPMRGIILQPRVLMALLYSWFFFVSVISAHPTLGIKGIILSTMMTLNASIYLLLPATERHFAKMLGIGTLIMLGFAYYGVLFKPTLAIHQAAELREPMNAGLWRGHFPHKNSAAAAMVLAAFFGLFVMNGWSRLVGLSIVVLSFLFLVNTGGKTSTAMLPAILMLAWIFEKFRFLRVPIVIGGVGLFNLFAVGSAVIRPFGEFIAGLGIDATFTNRSDIWRFAFSALAERPLTGHGFKAFWQTEELVYSGGTVETWAVAAANGHNSYLDIALTTGFPGLLLTLLWLIVLPLRNISRIGPDREHAHLTRLFIRIWLYTIFHAGLESLFFEGGSLLWFTFMFALYGLHLQSNAVLSTAPAPSRRRHIAHA</sequence>